<evidence type="ECO:0000256" key="11">
    <source>
        <dbReference type="ARBA" id="ARBA00034036"/>
    </source>
</evidence>
<evidence type="ECO:0000259" key="18">
    <source>
        <dbReference type="Pfam" id="PF16209"/>
    </source>
</evidence>
<dbReference type="EC" id="7.6.2.1" evidence="16"/>
<dbReference type="GO" id="GO:0016887">
    <property type="term" value="F:ATP hydrolysis activity"/>
    <property type="evidence" value="ECO:0007669"/>
    <property type="project" value="InterPro"/>
</dbReference>
<evidence type="ECO:0000256" key="4">
    <source>
        <dbReference type="ARBA" id="ARBA00022723"/>
    </source>
</evidence>
<feature type="compositionally biased region" description="Polar residues" evidence="17">
    <location>
        <begin position="948"/>
        <end position="968"/>
    </location>
</feature>
<dbReference type="InterPro" id="IPR032631">
    <property type="entry name" value="P-type_ATPase_N"/>
</dbReference>
<gene>
    <name evidence="20" type="ORF">SBOR_4439</name>
</gene>
<dbReference type="PROSITE" id="PS00154">
    <property type="entry name" value="ATPASE_E1_E2"/>
    <property type="match status" value="1"/>
</dbReference>
<feature type="compositionally biased region" description="Basic and acidic residues" evidence="17">
    <location>
        <begin position="45"/>
        <end position="69"/>
    </location>
</feature>
<keyword evidence="8 16" id="KW-1278">Translocase</keyword>
<dbReference type="InterPro" id="IPR036412">
    <property type="entry name" value="HAD-like_sf"/>
</dbReference>
<dbReference type="Pfam" id="PF13246">
    <property type="entry name" value="Cation_ATPase"/>
    <property type="match status" value="1"/>
</dbReference>
<evidence type="ECO:0000313" key="20">
    <source>
        <dbReference type="EMBL" id="ESZ95175.1"/>
    </source>
</evidence>
<keyword evidence="9 16" id="KW-1133">Transmembrane helix</keyword>
<dbReference type="GO" id="GO:0005886">
    <property type="term" value="C:plasma membrane"/>
    <property type="evidence" value="ECO:0007669"/>
    <property type="project" value="TreeGrafter"/>
</dbReference>
<feature type="binding site" evidence="14">
    <location>
        <position position="836"/>
    </location>
    <ligand>
        <name>ATP</name>
        <dbReference type="ChEBI" id="CHEBI:30616"/>
    </ligand>
</feature>
<feature type="binding site" evidence="14">
    <location>
        <position position="881"/>
    </location>
    <ligand>
        <name>ATP</name>
        <dbReference type="ChEBI" id="CHEBI:30616"/>
    </ligand>
</feature>
<dbReference type="PANTHER" id="PTHR24092">
    <property type="entry name" value="PROBABLE PHOSPHOLIPID-TRANSPORTING ATPASE"/>
    <property type="match status" value="1"/>
</dbReference>
<feature type="region of interest" description="Disordered" evidence="17">
    <location>
        <begin position="1"/>
        <end position="127"/>
    </location>
</feature>
<feature type="binding site" evidence="14">
    <location>
        <position position="904"/>
    </location>
    <ligand>
        <name>ATP</name>
        <dbReference type="ChEBI" id="CHEBI:30616"/>
    </ligand>
</feature>
<evidence type="ECO:0000256" key="8">
    <source>
        <dbReference type="ARBA" id="ARBA00022967"/>
    </source>
</evidence>
<feature type="compositionally biased region" description="Basic and acidic residues" evidence="17">
    <location>
        <begin position="1614"/>
        <end position="1624"/>
    </location>
</feature>
<protein>
    <recommendedName>
        <fullName evidence="16">Phospholipid-transporting ATPase</fullName>
        <ecNumber evidence="16">7.6.2.1</ecNumber>
    </recommendedName>
</protein>
<dbReference type="HOGENOM" id="CLU_000846_5_0_1"/>
<dbReference type="InterPro" id="IPR023299">
    <property type="entry name" value="ATPase_P-typ_cyto_dom_N"/>
</dbReference>
<dbReference type="OrthoDB" id="377733at2759"/>
<feature type="region of interest" description="Disordered" evidence="17">
    <location>
        <begin position="927"/>
        <end position="984"/>
    </location>
</feature>
<feature type="binding site" evidence="15">
    <location>
        <position position="683"/>
    </location>
    <ligand>
        <name>Mg(2+)</name>
        <dbReference type="ChEBI" id="CHEBI:18420"/>
    </ligand>
</feature>
<dbReference type="InterPro" id="IPR032630">
    <property type="entry name" value="P_typ_ATPase_c"/>
</dbReference>
<dbReference type="InterPro" id="IPR008250">
    <property type="entry name" value="ATPase_P-typ_transduc_dom_A_sf"/>
</dbReference>
<evidence type="ECO:0000256" key="5">
    <source>
        <dbReference type="ARBA" id="ARBA00022741"/>
    </source>
</evidence>
<name>W9CKX6_SCLBF</name>
<dbReference type="PRINTS" id="PR00119">
    <property type="entry name" value="CATATPASE"/>
</dbReference>
<dbReference type="STRING" id="1432307.W9CKX6"/>
<dbReference type="Gene3D" id="3.40.1110.10">
    <property type="entry name" value="Calcium-transporting ATPase, cytoplasmic domain N"/>
    <property type="match status" value="2"/>
</dbReference>
<reference evidence="20 21" key="1">
    <citation type="journal article" date="2014" name="Genome Announc.">
        <title>Draft genome sequence of Sclerotinia borealis, a psychrophilic plant pathogenic fungus.</title>
        <authorList>
            <person name="Mardanov A.V."/>
            <person name="Beletsky A.V."/>
            <person name="Kadnikov V.V."/>
            <person name="Ignatov A.N."/>
            <person name="Ravin N.V."/>
        </authorList>
    </citation>
    <scope>NUCLEOTIDE SEQUENCE [LARGE SCALE GENOMIC DNA]</scope>
    <source>
        <strain evidence="21">F-4157</strain>
    </source>
</reference>
<feature type="region of interest" description="Disordered" evidence="17">
    <location>
        <begin position="176"/>
        <end position="199"/>
    </location>
</feature>
<feature type="compositionally biased region" description="Basic and acidic residues" evidence="17">
    <location>
        <begin position="935"/>
        <end position="947"/>
    </location>
</feature>
<feature type="transmembrane region" description="Helical" evidence="16">
    <location>
        <begin position="569"/>
        <end position="595"/>
    </location>
</feature>
<evidence type="ECO:0000256" key="1">
    <source>
        <dbReference type="ARBA" id="ARBA00004141"/>
    </source>
</evidence>
<evidence type="ECO:0000256" key="17">
    <source>
        <dbReference type="SAM" id="MobiDB-lite"/>
    </source>
</evidence>
<feature type="binding site" evidence="15">
    <location>
        <position position="1657"/>
    </location>
    <ligand>
        <name>Mg(2+)</name>
        <dbReference type="ChEBI" id="CHEBI:18420"/>
    </ligand>
</feature>
<dbReference type="SUPFAM" id="SSF81653">
    <property type="entry name" value="Calcium ATPase, transduction domain A"/>
    <property type="match status" value="1"/>
</dbReference>
<dbReference type="SUPFAM" id="SSF81660">
    <property type="entry name" value="Metal cation-transporting ATPase, ATP-binding domain N"/>
    <property type="match status" value="1"/>
</dbReference>
<dbReference type="GO" id="GO:0005802">
    <property type="term" value="C:trans-Golgi network"/>
    <property type="evidence" value="ECO:0007669"/>
    <property type="project" value="TreeGrafter"/>
</dbReference>
<dbReference type="Proteomes" id="UP000019487">
    <property type="component" value="Unassembled WGS sequence"/>
</dbReference>
<feature type="binding site" evidence="15">
    <location>
        <position position="681"/>
    </location>
    <ligand>
        <name>Mg(2+)</name>
        <dbReference type="ChEBI" id="CHEBI:18420"/>
    </ligand>
</feature>
<keyword evidence="4 15" id="KW-0479">Metal-binding</keyword>
<dbReference type="Gene3D" id="2.70.150.10">
    <property type="entry name" value="Calcium-transporting ATPase, cytoplasmic transduction domain A"/>
    <property type="match status" value="1"/>
</dbReference>
<evidence type="ECO:0000313" key="21">
    <source>
        <dbReference type="Proteomes" id="UP000019487"/>
    </source>
</evidence>
<sequence>MIDDTGGRRSTSLSSCDEMASPLSDSHTPPSAIAMENPAPPINKENQRVRFSVDVEREKERDRERERGGFAESSGQRSATATTIPSLSIDTGIAPTEAVADGRSQTAGQRRRVLGVSPISPRTRDRGYSLRRNLFARGLNNGSEQEHIELEEAGPPQGRGKKAQSSVVVCSVHDQVEEAPSEGVQSTNSSRISKRRDKKAFETRDLPNYDRFVRKVKGDGSILQKAKKKSQWFYKKKILEDVLRQREIPSSKDGRHIDLDATRKQSTPLIDERTGVAYISNTIRSSRYTIWNFVPRQLFFQFSKLANAYFLLVSILQMVPGLSPTGSYTTIAPLLVFVVISMAKEGYDDVRRYKLDQVENNNRTSVLQAYKPLNIHEISHIRSKDLRSKKVKKGLGIDSPETVHEINIEATASGPKHWATLKWKSLKVGDIIKLHRDEAVPADILLLHADGPNNIAFIETMALDGETNLKTKSPPVPLAKKCSTVEKLVDCRAHVVIEDPNLDLYNFDGRVTINGETLPLTTNEIVFRGSILRNTPSAIGMVLNTGEECKIRMNANKNPRAKAPEMQKIANNIVIILVIFVVILALFCTIAYQVWSENVENNSWYLAGAHFKFSFSIVAFIILFNTLIPLSLYVSLEIIKVGQLLLMHDVEMYDPVSNTPMVSNTSTILENLGQISYVFSDKTGTLTDNIMRFRKLSVAGYAWLHDFDLVREAAKQQELNPGKGNEVKSNNKGKGIVQQFSKKQAHKPRPEDDGLPTSTTDVPRRSGSLWKSSAQPHRVKLEFRTEEMIRYMQSKPHSVFTKKAKFFLLSIALCHTCLPEVRENGQIEFQAASPDELALVQAAQELGYLVIDRPARSITLTVTSESENVTETYEILDVIEFSSKRKRMSIIVRFPNGKICIFCKGADSSILPRLKLAPLAMQKASEVQRRSSTRKSLEAEEVLRRMSESSPRTSFSRPSMTLPRSSMSRNRRSIGGGRPSMTSTRLQPIRDELDSWLRERESDIEMPDLDGTTDAYRTSTAMGRTSFASSNMRTSMQTAHFDEFVDEALVLDDAAVFERCFQHIDDFAGEGLRTLLFGYRFLEEQEYTGWKKIYLDATTSLVDRQNMIESAGEMIEQDFDLSGATAIEDKLQQGVPETVDKLRRANIKIWMLTGDKRETAINIAHSARIAKNYSEVVILDRTTGEVEQRMATTLLDINNGNVAHSVIVVDGQTLSDIDANKTLSLLFFELVVQADSVICCRASPSQKASLVKKIRTKVNKSITLAIGDGANDIAMIQEAHVGIGISGKEGLQAARISDYSIAQFRFLQRLLFVHGHWNYVRTGKYILGTFWKEFLFYMIQAVYQKWNGYTGTSLFESASLTVFNTLFTSLCVIFLGVFDQDLSATTLLAVPELYTYGQRDGGFNLEKYFGWTFMAASEMIMIFFLAYGLFGESRFTDDNTLYSLGDLCFTAAVIIIVMKLLVLEMHNKTYIAALGALLSIGGWFLWNLLLSSIYSVKAITYSVRNGFLFGFGRNALWWCTLIIILATAFVFEVGVSSVRKAFWPEDIEMWQILEKNAEVRMRLEMAVRGEGYVDIDGVGKGKKSDDFEGGENAGADGEREILELLERPRVMHSVVRERSQESERPISSGTGAVRGSANTHLRMRKGSVVDEGGSVEDTYDHEVGHGNDNRKGNKMGNGTGNGIGNVALSPIEMAGINGGAGTRRAFSFSSSGAL</sequence>
<dbReference type="Pfam" id="PF08282">
    <property type="entry name" value="Hydrolase_3"/>
    <property type="match status" value="1"/>
</dbReference>
<feature type="transmembrane region" description="Helical" evidence="16">
    <location>
        <begin position="1442"/>
        <end position="1463"/>
    </location>
</feature>
<dbReference type="InterPro" id="IPR018303">
    <property type="entry name" value="ATPase_P-typ_P_site"/>
</dbReference>
<dbReference type="GO" id="GO:0000287">
    <property type="term" value="F:magnesium ion binding"/>
    <property type="evidence" value="ECO:0007669"/>
    <property type="project" value="UniProtKB-UniRule"/>
</dbReference>
<comment type="catalytic activity">
    <reaction evidence="11 16">
        <text>ATP + H2O + phospholipidSide 1 = ADP + phosphate + phospholipidSide 2.</text>
        <dbReference type="EC" id="7.6.2.1"/>
    </reaction>
</comment>
<comment type="cofactor">
    <cofactor evidence="15">
        <name>Mg(2+)</name>
        <dbReference type="ChEBI" id="CHEBI:18420"/>
    </cofactor>
</comment>
<feature type="transmembrane region" description="Helical" evidence="16">
    <location>
        <begin position="615"/>
        <end position="636"/>
    </location>
</feature>
<dbReference type="GO" id="GO:0140326">
    <property type="term" value="F:ATPase-coupled intramembrane lipid transporter activity"/>
    <property type="evidence" value="ECO:0007669"/>
    <property type="project" value="UniProtKB-EC"/>
</dbReference>
<feature type="binding site" evidence="14">
    <location>
        <position position="681"/>
    </location>
    <ligand>
        <name>ATP</name>
        <dbReference type="ChEBI" id="CHEBI:30616"/>
    </ligand>
</feature>
<feature type="region of interest" description="Disordered" evidence="17">
    <location>
        <begin position="718"/>
        <end position="771"/>
    </location>
</feature>
<comment type="caution">
    <text evidence="20">The sequence shown here is derived from an EMBL/GenBank/DDBJ whole genome shotgun (WGS) entry which is preliminary data.</text>
</comment>
<keyword evidence="21" id="KW-1185">Reference proteome</keyword>
<dbReference type="FunFam" id="3.40.1110.10:FF:000090">
    <property type="entry name" value="Phospholipid-transporting ATPase"/>
    <property type="match status" value="1"/>
</dbReference>
<dbReference type="GO" id="GO:0045332">
    <property type="term" value="P:phospholipid translocation"/>
    <property type="evidence" value="ECO:0007669"/>
    <property type="project" value="TreeGrafter"/>
</dbReference>
<dbReference type="GO" id="GO:0032456">
    <property type="term" value="P:endocytic recycling"/>
    <property type="evidence" value="ECO:0007669"/>
    <property type="project" value="TreeGrafter"/>
</dbReference>
<keyword evidence="6 14" id="KW-0067">ATP-binding</keyword>
<evidence type="ECO:0000256" key="2">
    <source>
        <dbReference type="ARBA" id="ARBA00008109"/>
    </source>
</evidence>
<feature type="compositionally biased region" description="Polar residues" evidence="17">
    <location>
        <begin position="727"/>
        <end position="742"/>
    </location>
</feature>
<comment type="subcellular location">
    <subcellularLocation>
        <location evidence="1 16">Membrane</location>
        <topology evidence="1 16">Multi-pass membrane protein</topology>
    </subcellularLocation>
</comment>
<dbReference type="GO" id="GO:0005524">
    <property type="term" value="F:ATP binding"/>
    <property type="evidence" value="ECO:0007669"/>
    <property type="project" value="UniProtKB-UniRule"/>
</dbReference>
<evidence type="ECO:0000256" key="10">
    <source>
        <dbReference type="ARBA" id="ARBA00023136"/>
    </source>
</evidence>
<keyword evidence="3 16" id="KW-0812">Transmembrane</keyword>
<dbReference type="GO" id="GO:0006892">
    <property type="term" value="P:post-Golgi vesicle-mediated transport"/>
    <property type="evidence" value="ECO:0007669"/>
    <property type="project" value="TreeGrafter"/>
</dbReference>
<evidence type="ECO:0000256" key="12">
    <source>
        <dbReference type="ARBA" id="ARBA00049128"/>
    </source>
</evidence>
<keyword evidence="5 14" id="KW-0547">Nucleotide-binding</keyword>
<dbReference type="InterPro" id="IPR006539">
    <property type="entry name" value="P-type_ATPase_IV"/>
</dbReference>
<dbReference type="InterPro" id="IPR023298">
    <property type="entry name" value="ATPase_P-typ_TM_dom_sf"/>
</dbReference>
<feature type="transmembrane region" description="Helical" evidence="16">
    <location>
        <begin position="1515"/>
        <end position="1535"/>
    </location>
</feature>
<feature type="domain" description="P-type ATPase C-terminal" evidence="19">
    <location>
        <begin position="1294"/>
        <end position="1545"/>
    </location>
</feature>
<dbReference type="Gene3D" id="3.40.50.1000">
    <property type="entry name" value="HAD superfamily/HAD-like"/>
    <property type="match status" value="1"/>
</dbReference>
<feature type="region of interest" description="Disordered" evidence="17">
    <location>
        <begin position="1614"/>
        <end position="1634"/>
    </location>
</feature>
<dbReference type="NCBIfam" id="TIGR01652">
    <property type="entry name" value="ATPase-Plipid"/>
    <property type="match status" value="2"/>
</dbReference>
<feature type="transmembrane region" description="Helical" evidence="16">
    <location>
        <begin position="1408"/>
        <end position="1430"/>
    </location>
</feature>
<dbReference type="NCBIfam" id="TIGR01494">
    <property type="entry name" value="ATPase_P-type"/>
    <property type="match status" value="1"/>
</dbReference>
<feature type="domain" description="P-type ATPase N-terminal" evidence="18">
    <location>
        <begin position="276"/>
        <end position="331"/>
    </location>
</feature>
<evidence type="ECO:0000256" key="16">
    <source>
        <dbReference type="RuleBase" id="RU362033"/>
    </source>
</evidence>
<evidence type="ECO:0000259" key="19">
    <source>
        <dbReference type="Pfam" id="PF16212"/>
    </source>
</evidence>
<organism evidence="20 21">
    <name type="scientific">Sclerotinia borealis (strain F-4128)</name>
    <dbReference type="NCBI Taxonomy" id="1432307"/>
    <lineage>
        <taxon>Eukaryota</taxon>
        <taxon>Fungi</taxon>
        <taxon>Dikarya</taxon>
        <taxon>Ascomycota</taxon>
        <taxon>Pezizomycotina</taxon>
        <taxon>Leotiomycetes</taxon>
        <taxon>Helotiales</taxon>
        <taxon>Sclerotiniaceae</taxon>
        <taxon>Sclerotinia</taxon>
    </lineage>
</organism>
<evidence type="ECO:0000256" key="13">
    <source>
        <dbReference type="PIRSR" id="PIRSR606539-1"/>
    </source>
</evidence>
<dbReference type="Pfam" id="PF16212">
    <property type="entry name" value="PhoLip_ATPase_C"/>
    <property type="match status" value="1"/>
</dbReference>
<evidence type="ECO:0000256" key="14">
    <source>
        <dbReference type="PIRSR" id="PIRSR606539-2"/>
    </source>
</evidence>
<accession>W9CKX6</accession>
<dbReference type="FunFam" id="3.40.50.1000:FF:000172">
    <property type="entry name" value="Phospholipid-transporting ATPase"/>
    <property type="match status" value="1"/>
</dbReference>
<dbReference type="SUPFAM" id="SSF56784">
    <property type="entry name" value="HAD-like"/>
    <property type="match status" value="1"/>
</dbReference>
<feature type="compositionally biased region" description="Polar residues" evidence="17">
    <location>
        <begin position="73"/>
        <end position="89"/>
    </location>
</feature>
<feature type="transmembrane region" description="Helical" evidence="16">
    <location>
        <begin position="1470"/>
        <end position="1495"/>
    </location>
</feature>
<dbReference type="EMBL" id="AYSA01000204">
    <property type="protein sequence ID" value="ESZ95175.1"/>
    <property type="molecule type" value="Genomic_DNA"/>
</dbReference>
<dbReference type="PANTHER" id="PTHR24092:SF174">
    <property type="entry name" value="PHOSPHOLIPID-TRANSPORTING ATPASE DNF3-RELATED"/>
    <property type="match status" value="1"/>
</dbReference>
<dbReference type="InterPro" id="IPR001757">
    <property type="entry name" value="P_typ_ATPase"/>
</dbReference>
<evidence type="ECO:0000256" key="6">
    <source>
        <dbReference type="ARBA" id="ARBA00022840"/>
    </source>
</evidence>
<evidence type="ECO:0000256" key="9">
    <source>
        <dbReference type="ARBA" id="ARBA00022989"/>
    </source>
</evidence>
<evidence type="ECO:0000256" key="3">
    <source>
        <dbReference type="ARBA" id="ARBA00022692"/>
    </source>
</evidence>
<feature type="binding site" evidence="14">
    <location>
        <position position="682"/>
    </location>
    <ligand>
        <name>ATP</name>
        <dbReference type="ChEBI" id="CHEBI:30616"/>
    </ligand>
</feature>
<evidence type="ECO:0000256" key="7">
    <source>
        <dbReference type="ARBA" id="ARBA00022842"/>
    </source>
</evidence>
<dbReference type="SUPFAM" id="SSF81665">
    <property type="entry name" value="Calcium ATPase, transmembrane domain M"/>
    <property type="match status" value="1"/>
</dbReference>
<proteinExistence type="inferred from homology"/>
<evidence type="ECO:0000256" key="15">
    <source>
        <dbReference type="PIRSR" id="PIRSR606539-3"/>
    </source>
</evidence>
<keyword evidence="10 16" id="KW-0472">Membrane</keyword>
<feature type="active site" description="4-aspartylphosphate intermediate" evidence="13">
    <location>
        <position position="681"/>
    </location>
</feature>
<comment type="catalytic activity">
    <reaction evidence="12">
        <text>a 1,2-diacyl-sn-glycero-3-phosphoethanolamine(out) + ATP + H2O = a 1,2-diacyl-sn-glycero-3-phosphoethanolamine(in) + ADP + phosphate + H(+)</text>
        <dbReference type="Rhea" id="RHEA:66132"/>
        <dbReference type="ChEBI" id="CHEBI:15377"/>
        <dbReference type="ChEBI" id="CHEBI:15378"/>
        <dbReference type="ChEBI" id="CHEBI:30616"/>
        <dbReference type="ChEBI" id="CHEBI:43474"/>
        <dbReference type="ChEBI" id="CHEBI:64612"/>
        <dbReference type="ChEBI" id="CHEBI:456216"/>
    </reaction>
    <physiologicalReaction direction="left-to-right" evidence="12">
        <dbReference type="Rhea" id="RHEA:66133"/>
    </physiologicalReaction>
</comment>
<dbReference type="InterPro" id="IPR023214">
    <property type="entry name" value="HAD_sf"/>
</dbReference>
<feature type="transmembrane region" description="Helical" evidence="16">
    <location>
        <begin position="1358"/>
        <end position="1378"/>
    </location>
</feature>
<dbReference type="Pfam" id="PF16209">
    <property type="entry name" value="PhoLip_ATPase_N"/>
    <property type="match status" value="1"/>
</dbReference>
<comment type="similarity">
    <text evidence="2 16">Belongs to the cation transport ATPase (P-type) (TC 3.A.3) family. Type IV subfamily.</text>
</comment>
<keyword evidence="7 15" id="KW-0460">Magnesium</keyword>
<feature type="binding site" evidence="14">
    <location>
        <position position="683"/>
    </location>
    <ligand>
        <name>ATP</name>
        <dbReference type="ChEBI" id="CHEBI:30616"/>
    </ligand>
</feature>